<evidence type="ECO:0000313" key="1">
    <source>
        <dbReference type="EMBL" id="EMI52354.1"/>
    </source>
</evidence>
<comment type="caution">
    <text evidence="1">The sequence shown here is derived from an EMBL/GenBank/DDBJ whole genome shotgun (WGS) entry which is preliminary data.</text>
</comment>
<accession>M5TTH6</accession>
<organism evidence="1 2">
    <name type="scientific">Rhodopirellula sallentina SM41</name>
    <dbReference type="NCBI Taxonomy" id="1263870"/>
    <lineage>
        <taxon>Bacteria</taxon>
        <taxon>Pseudomonadati</taxon>
        <taxon>Planctomycetota</taxon>
        <taxon>Planctomycetia</taxon>
        <taxon>Pirellulales</taxon>
        <taxon>Pirellulaceae</taxon>
        <taxon>Rhodopirellula</taxon>
    </lineage>
</organism>
<dbReference type="Proteomes" id="UP000011885">
    <property type="component" value="Unassembled WGS sequence"/>
</dbReference>
<sequence length="46" mass="5313">MRTVDAERGADCNRLAAILRCYQGLLPKGDNLPLHFDRNFENVVYF</sequence>
<name>M5TTH6_9BACT</name>
<reference evidence="1 2" key="1">
    <citation type="journal article" date="2013" name="Mar. Genomics">
        <title>Expression of sulfatases in Rhodopirellula baltica and the diversity of sulfatases in the genus Rhodopirellula.</title>
        <authorList>
            <person name="Wegner C.E."/>
            <person name="Richter-Heitmann T."/>
            <person name="Klindworth A."/>
            <person name="Klockow C."/>
            <person name="Richter M."/>
            <person name="Achstetter T."/>
            <person name="Glockner F.O."/>
            <person name="Harder J."/>
        </authorList>
    </citation>
    <scope>NUCLEOTIDE SEQUENCE [LARGE SCALE GENOMIC DNA]</scope>
    <source>
        <strain evidence="1 2">SM41</strain>
    </source>
</reference>
<gene>
    <name evidence="1" type="ORF">RSSM_06205</name>
</gene>
<protein>
    <submittedName>
        <fullName evidence="1">Uncharacterized protein</fullName>
    </submittedName>
</protein>
<keyword evidence="2" id="KW-1185">Reference proteome</keyword>
<dbReference type="AlphaFoldDB" id="M5TTH6"/>
<proteinExistence type="predicted"/>
<evidence type="ECO:0000313" key="2">
    <source>
        <dbReference type="Proteomes" id="UP000011885"/>
    </source>
</evidence>
<dbReference type="PATRIC" id="fig|1263870.3.peg.6572"/>
<dbReference type="EMBL" id="ANOH01000435">
    <property type="protein sequence ID" value="EMI52354.1"/>
    <property type="molecule type" value="Genomic_DNA"/>
</dbReference>